<name>A0A2A9E5Z6_9MICO</name>
<evidence type="ECO:0000313" key="4">
    <source>
        <dbReference type="Proteomes" id="UP000225548"/>
    </source>
</evidence>
<proteinExistence type="predicted"/>
<evidence type="ECO:0000256" key="2">
    <source>
        <dbReference type="SAM" id="Phobius"/>
    </source>
</evidence>
<feature type="region of interest" description="Disordered" evidence="1">
    <location>
        <begin position="1"/>
        <end position="30"/>
    </location>
</feature>
<evidence type="ECO:0000256" key="1">
    <source>
        <dbReference type="SAM" id="MobiDB-lite"/>
    </source>
</evidence>
<dbReference type="EMBL" id="PDJG01000001">
    <property type="protein sequence ID" value="PFG33652.1"/>
    <property type="molecule type" value="Genomic_DNA"/>
</dbReference>
<keyword evidence="4" id="KW-1185">Reference proteome</keyword>
<gene>
    <name evidence="3" type="ORF">ATL42_1535</name>
</gene>
<reference evidence="3 4" key="1">
    <citation type="submission" date="2017-10" db="EMBL/GenBank/DDBJ databases">
        <title>Sequencing the genomes of 1000 actinobacteria strains.</title>
        <authorList>
            <person name="Klenk H.-P."/>
        </authorList>
    </citation>
    <scope>NUCLEOTIDE SEQUENCE [LARGE SCALE GENOMIC DNA]</scope>
    <source>
        <strain evidence="3 4">DSM 18966</strain>
    </source>
</reference>
<dbReference type="Proteomes" id="UP000225548">
    <property type="component" value="Unassembled WGS sequence"/>
</dbReference>
<keyword evidence="2" id="KW-1133">Transmembrane helix</keyword>
<protein>
    <submittedName>
        <fullName evidence="3">Uncharacterized protein</fullName>
    </submittedName>
</protein>
<organism evidence="3 4">
    <name type="scientific">Sanguibacter antarcticus</name>
    <dbReference type="NCBI Taxonomy" id="372484"/>
    <lineage>
        <taxon>Bacteria</taxon>
        <taxon>Bacillati</taxon>
        <taxon>Actinomycetota</taxon>
        <taxon>Actinomycetes</taxon>
        <taxon>Micrococcales</taxon>
        <taxon>Sanguibacteraceae</taxon>
        <taxon>Sanguibacter</taxon>
    </lineage>
</organism>
<evidence type="ECO:0000313" key="3">
    <source>
        <dbReference type="EMBL" id="PFG33652.1"/>
    </source>
</evidence>
<keyword evidence="2" id="KW-0812">Transmembrane</keyword>
<comment type="caution">
    <text evidence="3">The sequence shown here is derived from an EMBL/GenBank/DDBJ whole genome shotgun (WGS) entry which is preliminary data.</text>
</comment>
<feature type="region of interest" description="Disordered" evidence="1">
    <location>
        <begin position="72"/>
        <end position="93"/>
    </location>
</feature>
<accession>A0A2A9E5Z6</accession>
<keyword evidence="2" id="KW-0472">Membrane</keyword>
<feature type="transmembrane region" description="Helical" evidence="2">
    <location>
        <begin position="34"/>
        <end position="54"/>
    </location>
</feature>
<dbReference type="AlphaFoldDB" id="A0A2A9E5Z6"/>
<sequence length="93" mass="9865">MQLAPPTRSPARGSARGGRKRRARQPSARSTRTLTNVMVLLFVLGGAGVLRPALLELLPDLDWDPHSAFQLFDPATEPGPEAPEQAVPDAAAG</sequence>